<evidence type="ECO:0000313" key="2">
    <source>
        <dbReference type="EMBL" id="PVZ71915.1"/>
    </source>
</evidence>
<reference evidence="2 3" key="1">
    <citation type="submission" date="2018-04" db="EMBL/GenBank/DDBJ databases">
        <title>Thalassorhabdus spongiae gen. nov., sp. nov., isolated from a marine sponge in South-West Iceland.</title>
        <authorList>
            <person name="Knobloch S."/>
            <person name="Daussin A."/>
            <person name="Johannsson R."/>
            <person name="Marteinsson V.T."/>
        </authorList>
    </citation>
    <scope>NUCLEOTIDE SEQUENCE [LARGE SCALE GENOMIC DNA]</scope>
    <source>
        <strain evidence="2 3">Hp12</strain>
    </source>
</reference>
<feature type="domain" description="Mce/MlaD" evidence="1">
    <location>
        <begin position="40"/>
        <end position="117"/>
    </location>
</feature>
<accession>A0A2V1H575</accession>
<dbReference type="Pfam" id="PF02470">
    <property type="entry name" value="MlaD"/>
    <property type="match status" value="1"/>
</dbReference>
<dbReference type="GO" id="GO:0005548">
    <property type="term" value="F:phospholipid transporter activity"/>
    <property type="evidence" value="ECO:0007669"/>
    <property type="project" value="TreeGrafter"/>
</dbReference>
<dbReference type="PANTHER" id="PTHR33371">
    <property type="entry name" value="INTERMEMBRANE PHOSPHOLIPID TRANSPORT SYSTEM BINDING PROTEIN MLAD-RELATED"/>
    <property type="match status" value="1"/>
</dbReference>
<evidence type="ECO:0000313" key="3">
    <source>
        <dbReference type="Proteomes" id="UP000244906"/>
    </source>
</evidence>
<dbReference type="InterPro" id="IPR052336">
    <property type="entry name" value="MlaD_Phospholipid_Transporter"/>
</dbReference>
<dbReference type="PANTHER" id="PTHR33371:SF4">
    <property type="entry name" value="INTERMEMBRANE PHOSPHOLIPID TRANSPORT SYSTEM BINDING PROTEIN MLAD"/>
    <property type="match status" value="1"/>
</dbReference>
<dbReference type="RefSeq" id="WP_116685504.1">
    <property type="nucleotide sequence ID" value="NZ_CAWNYD010000001.1"/>
</dbReference>
<organism evidence="2 3">
    <name type="scientific">Pelagibaculum spongiae</name>
    <dbReference type="NCBI Taxonomy" id="2080658"/>
    <lineage>
        <taxon>Bacteria</taxon>
        <taxon>Pseudomonadati</taxon>
        <taxon>Pseudomonadota</taxon>
        <taxon>Gammaproteobacteria</taxon>
        <taxon>Oceanospirillales</taxon>
        <taxon>Pelagibaculum</taxon>
    </lineage>
</organism>
<dbReference type="EMBL" id="QDDL01000001">
    <property type="protein sequence ID" value="PVZ71915.1"/>
    <property type="molecule type" value="Genomic_DNA"/>
</dbReference>
<dbReference type="OrthoDB" id="9788420at2"/>
<gene>
    <name evidence="2" type="primary">mlaD</name>
    <name evidence="2" type="ORF">DC094_02515</name>
</gene>
<dbReference type="NCBIfam" id="TIGR04430">
    <property type="entry name" value="OM_asym_MlaD"/>
    <property type="match status" value="1"/>
</dbReference>
<dbReference type="InterPro" id="IPR003399">
    <property type="entry name" value="Mce/MlaD"/>
</dbReference>
<evidence type="ECO:0000259" key="1">
    <source>
        <dbReference type="Pfam" id="PF02470"/>
    </source>
</evidence>
<sequence>MRSRGQEFTVGLFLIIGFAALVFIALKISGLAFGQDRLAYSVSARFENVGSLAIRAPVTIAGVKVGEITKIDFDSDTFEAVVTVGMYQGYNKIPADTSASIHTAGLLGSQYLALSPGGDDESLEQGSEIEITQSALVLEELVGQFLFNAGSNSSNEDEEF</sequence>
<dbReference type="GO" id="GO:0005543">
    <property type="term" value="F:phospholipid binding"/>
    <property type="evidence" value="ECO:0007669"/>
    <property type="project" value="TreeGrafter"/>
</dbReference>
<proteinExistence type="predicted"/>
<name>A0A2V1H575_9GAMM</name>
<keyword evidence="3" id="KW-1185">Reference proteome</keyword>
<protein>
    <submittedName>
        <fullName evidence="2">Outer membrane lipid asymmetry maintenance protein MlaD</fullName>
    </submittedName>
</protein>
<dbReference type="InterPro" id="IPR030970">
    <property type="entry name" value="ABC_MlaD"/>
</dbReference>
<dbReference type="Proteomes" id="UP000244906">
    <property type="component" value="Unassembled WGS sequence"/>
</dbReference>
<comment type="caution">
    <text evidence="2">The sequence shown here is derived from an EMBL/GenBank/DDBJ whole genome shotgun (WGS) entry which is preliminary data.</text>
</comment>
<dbReference type="AlphaFoldDB" id="A0A2V1H575"/>